<feature type="chain" id="PRO_5040753460" evidence="1">
    <location>
        <begin position="24"/>
        <end position="151"/>
    </location>
</feature>
<comment type="caution">
    <text evidence="2">The sequence shown here is derived from an EMBL/GenBank/DDBJ whole genome shotgun (WGS) entry which is preliminary data.</text>
</comment>
<proteinExistence type="predicted"/>
<dbReference type="InterPro" id="IPR052517">
    <property type="entry name" value="GlcG_carb_metab_protein"/>
</dbReference>
<dbReference type="SUPFAM" id="SSF143744">
    <property type="entry name" value="GlcG-like"/>
    <property type="match status" value="1"/>
</dbReference>
<dbReference type="Pfam" id="PF03928">
    <property type="entry name" value="HbpS-like"/>
    <property type="match status" value="1"/>
</dbReference>
<dbReference type="InterPro" id="IPR038084">
    <property type="entry name" value="PduO/GlcC-like_sf"/>
</dbReference>
<reference evidence="2" key="2">
    <citation type="journal article" date="2023" name="Syst. Appl. Microbiol.">
        <title>Govania unica gen. nov., sp. nov., a rare biosphere bacterium that represents a novel family in the class Alphaproteobacteria.</title>
        <authorList>
            <person name="Vandamme P."/>
            <person name="Peeters C."/>
            <person name="Hettiarachchi A."/>
            <person name="Cnockaert M."/>
            <person name="Carlier A."/>
        </authorList>
    </citation>
    <scope>NUCLEOTIDE SEQUENCE</scope>
    <source>
        <strain evidence="2">LMG 31809</strain>
    </source>
</reference>
<name>A0A9X3TXS9_9PROT</name>
<protein>
    <submittedName>
        <fullName evidence="2">Heme-binding protein</fullName>
    </submittedName>
</protein>
<dbReference type="EMBL" id="JANWOI010000002">
    <property type="protein sequence ID" value="MDA5193664.1"/>
    <property type="molecule type" value="Genomic_DNA"/>
</dbReference>
<dbReference type="RefSeq" id="WP_274943363.1">
    <property type="nucleotide sequence ID" value="NZ_JANWOI010000002.1"/>
</dbReference>
<keyword evidence="3" id="KW-1185">Reference proteome</keyword>
<dbReference type="PANTHER" id="PTHR34309">
    <property type="entry name" value="SLR1406 PROTEIN"/>
    <property type="match status" value="1"/>
</dbReference>
<keyword evidence="1" id="KW-0732">Signal</keyword>
<accession>A0A9X3TXS9</accession>
<sequence>MKIAGFLCAVLAVVLPMTASAHAVLTAGLAEQLVNHCEAEARRQKIALSIVVLDDGGHVMLAKRMDGARFKTIEVAEGKAYTALSIGAPSAVLQQAVETGKTSYLTVPGIVAIQGGLPILRDGVVIGAMGASGVEEPMDEACVQGAISALK</sequence>
<dbReference type="Gene3D" id="3.30.450.150">
    <property type="entry name" value="Haem-degrading domain"/>
    <property type="match status" value="1"/>
</dbReference>
<dbReference type="InterPro" id="IPR005624">
    <property type="entry name" value="PduO/GlcC-like"/>
</dbReference>
<reference evidence="2" key="1">
    <citation type="submission" date="2022-08" db="EMBL/GenBank/DDBJ databases">
        <authorList>
            <person name="Vandamme P."/>
            <person name="Hettiarachchi A."/>
            <person name="Peeters C."/>
            <person name="Cnockaert M."/>
            <person name="Carlier A."/>
        </authorList>
    </citation>
    <scope>NUCLEOTIDE SEQUENCE</scope>
    <source>
        <strain evidence="2">LMG 31809</strain>
    </source>
</reference>
<dbReference type="PANTHER" id="PTHR34309:SF1">
    <property type="entry name" value="PROTEIN GLCG"/>
    <property type="match status" value="1"/>
</dbReference>
<dbReference type="AlphaFoldDB" id="A0A9X3TXS9"/>
<organism evidence="2 3">
    <name type="scientific">Govanella unica</name>
    <dbReference type="NCBI Taxonomy" id="2975056"/>
    <lineage>
        <taxon>Bacteria</taxon>
        <taxon>Pseudomonadati</taxon>
        <taxon>Pseudomonadota</taxon>
        <taxon>Alphaproteobacteria</taxon>
        <taxon>Emcibacterales</taxon>
        <taxon>Govanellaceae</taxon>
        <taxon>Govanella</taxon>
    </lineage>
</organism>
<evidence type="ECO:0000313" key="2">
    <source>
        <dbReference type="EMBL" id="MDA5193664.1"/>
    </source>
</evidence>
<evidence type="ECO:0000256" key="1">
    <source>
        <dbReference type="SAM" id="SignalP"/>
    </source>
</evidence>
<dbReference type="Proteomes" id="UP001141619">
    <property type="component" value="Unassembled WGS sequence"/>
</dbReference>
<evidence type="ECO:0000313" key="3">
    <source>
        <dbReference type="Proteomes" id="UP001141619"/>
    </source>
</evidence>
<gene>
    <name evidence="2" type="ORF">NYP16_06805</name>
</gene>
<feature type="signal peptide" evidence="1">
    <location>
        <begin position="1"/>
        <end position="23"/>
    </location>
</feature>